<proteinExistence type="inferred from homology"/>
<evidence type="ECO:0000259" key="11">
    <source>
        <dbReference type="PROSITE" id="PS51910"/>
    </source>
</evidence>
<feature type="region of interest" description="Disordered" evidence="9">
    <location>
        <begin position="29"/>
        <end position="88"/>
    </location>
</feature>
<evidence type="ECO:0000256" key="7">
    <source>
        <dbReference type="RuleBase" id="RU000489"/>
    </source>
</evidence>
<dbReference type="Gene3D" id="3.20.20.80">
    <property type="entry name" value="Glycosidases"/>
    <property type="match status" value="1"/>
</dbReference>
<keyword evidence="2 7" id="KW-0378">Hydrolase</keyword>
<accession>A0A507FQ24</accession>
<protein>
    <submittedName>
        <fullName evidence="12">Chitinase</fullName>
    </submittedName>
</protein>
<feature type="signal peptide" evidence="10">
    <location>
        <begin position="1"/>
        <end position="21"/>
    </location>
</feature>
<dbReference type="PROSITE" id="PS51910">
    <property type="entry name" value="GH18_2"/>
    <property type="match status" value="1"/>
</dbReference>
<evidence type="ECO:0000256" key="5">
    <source>
        <dbReference type="ARBA" id="ARBA00023295"/>
    </source>
</evidence>
<comment type="catalytic activity">
    <reaction evidence="1">
        <text>Random endo-hydrolysis of N-acetyl-beta-D-glucosaminide (1-&gt;4)-beta-linkages in chitin and chitodextrins.</text>
        <dbReference type="EC" id="3.2.1.14"/>
    </reaction>
</comment>
<dbReference type="GO" id="GO:0000272">
    <property type="term" value="P:polysaccharide catabolic process"/>
    <property type="evidence" value="ECO:0007669"/>
    <property type="project" value="UniProtKB-KW"/>
</dbReference>
<feature type="domain" description="GH18" evidence="11">
    <location>
        <begin position="82"/>
        <end position="353"/>
    </location>
</feature>
<feature type="compositionally biased region" description="Basic residues" evidence="9">
    <location>
        <begin position="55"/>
        <end position="64"/>
    </location>
</feature>
<evidence type="ECO:0000256" key="2">
    <source>
        <dbReference type="ARBA" id="ARBA00022801"/>
    </source>
</evidence>
<organism evidence="12 13">
    <name type="scientific">Chytriomyces confervae</name>
    <dbReference type="NCBI Taxonomy" id="246404"/>
    <lineage>
        <taxon>Eukaryota</taxon>
        <taxon>Fungi</taxon>
        <taxon>Fungi incertae sedis</taxon>
        <taxon>Chytridiomycota</taxon>
        <taxon>Chytridiomycota incertae sedis</taxon>
        <taxon>Chytridiomycetes</taxon>
        <taxon>Chytridiales</taxon>
        <taxon>Chytriomycetaceae</taxon>
        <taxon>Chytriomyces</taxon>
    </lineage>
</organism>
<keyword evidence="5 7" id="KW-0326">Glycosidase</keyword>
<comment type="similarity">
    <text evidence="8">Belongs to the glycosyl hydrolase 18 family.</text>
</comment>
<evidence type="ECO:0000313" key="13">
    <source>
        <dbReference type="Proteomes" id="UP000320333"/>
    </source>
</evidence>
<evidence type="ECO:0000256" key="6">
    <source>
        <dbReference type="ARBA" id="ARBA00023326"/>
    </source>
</evidence>
<keyword evidence="4" id="KW-0119">Carbohydrate metabolism</keyword>
<feature type="chain" id="PRO_5021311897" evidence="10">
    <location>
        <begin position="22"/>
        <end position="353"/>
    </location>
</feature>
<dbReference type="GO" id="GO:0008843">
    <property type="term" value="F:endochitinase activity"/>
    <property type="evidence" value="ECO:0007669"/>
    <property type="project" value="UniProtKB-EC"/>
</dbReference>
<dbReference type="SUPFAM" id="SSF51445">
    <property type="entry name" value="(Trans)glycosidases"/>
    <property type="match status" value="1"/>
</dbReference>
<dbReference type="CDD" id="cd00598">
    <property type="entry name" value="GH18_chitinase-like"/>
    <property type="match status" value="1"/>
</dbReference>
<dbReference type="EMBL" id="QEAP01000003">
    <property type="protein sequence ID" value="TPX78521.1"/>
    <property type="molecule type" value="Genomic_DNA"/>
</dbReference>
<sequence length="353" mass="38983">MHAFTAASVWLLLLLPISSYARNGHTLSPGPYSHPPNWEPGFYNSTTTSNTQGTHTRKQKHSKSRTSSDIATTTTTTPASPGRPVARDDDEKARIVIYTNDLSDALLYTKYTHININFWNRDYNDWYIDATAFQEAGKKVLISAYGGGVTPTSNGNDPIEDARMLAEFVQRNGLDGVDIDWEDGPSLGNGGEEWLITLTRELREQLPSPYLITHAPQAPHFSPGLYYGGAYITVDQEAGHLIDFYNVQYYNQGSSSYDDCECLLFYARGWAPQTAVFEIHDTLGIPLNKLVIGKPVTEDGVDDGSTGYMDPSGLIECFRQAGEQGWNAGGMGWRFGLDLDGTWADQLSEALAM</sequence>
<dbReference type="PROSITE" id="PS01095">
    <property type="entry name" value="GH18_1"/>
    <property type="match status" value="1"/>
</dbReference>
<evidence type="ECO:0000256" key="10">
    <source>
        <dbReference type="SAM" id="SignalP"/>
    </source>
</evidence>
<dbReference type="InterPro" id="IPR001579">
    <property type="entry name" value="Glyco_hydro_18_chit_AS"/>
</dbReference>
<evidence type="ECO:0000256" key="1">
    <source>
        <dbReference type="ARBA" id="ARBA00000822"/>
    </source>
</evidence>
<evidence type="ECO:0000256" key="4">
    <source>
        <dbReference type="ARBA" id="ARBA00023277"/>
    </source>
</evidence>
<keyword evidence="10" id="KW-0732">Signal</keyword>
<keyword evidence="3" id="KW-0146">Chitin degradation</keyword>
<comment type="caution">
    <text evidence="12">The sequence shown here is derived from an EMBL/GenBank/DDBJ whole genome shotgun (WGS) entry which is preliminary data.</text>
</comment>
<keyword evidence="13" id="KW-1185">Reference proteome</keyword>
<dbReference type="Proteomes" id="UP000320333">
    <property type="component" value="Unassembled WGS sequence"/>
</dbReference>
<name>A0A507FQ24_9FUNG</name>
<dbReference type="OrthoDB" id="2114643at2759"/>
<reference evidence="12 13" key="1">
    <citation type="journal article" date="2019" name="Sci. Rep.">
        <title>Comparative genomics of chytrid fungi reveal insights into the obligate biotrophic and pathogenic lifestyle of Synchytrium endobioticum.</title>
        <authorList>
            <person name="van de Vossenberg B.T.L.H."/>
            <person name="Warris S."/>
            <person name="Nguyen H.D.T."/>
            <person name="van Gent-Pelzer M.P.E."/>
            <person name="Joly D.L."/>
            <person name="van de Geest H.C."/>
            <person name="Bonants P.J.M."/>
            <person name="Smith D.S."/>
            <person name="Levesque C.A."/>
            <person name="van der Lee T.A.J."/>
        </authorList>
    </citation>
    <scope>NUCLEOTIDE SEQUENCE [LARGE SCALE GENOMIC DNA]</scope>
    <source>
        <strain evidence="12 13">CBS 675.73</strain>
    </source>
</reference>
<evidence type="ECO:0000256" key="8">
    <source>
        <dbReference type="RuleBase" id="RU004453"/>
    </source>
</evidence>
<dbReference type="InterPro" id="IPR017853">
    <property type="entry name" value="GH"/>
</dbReference>
<dbReference type="InterPro" id="IPR001223">
    <property type="entry name" value="Glyco_hydro18_cat"/>
</dbReference>
<dbReference type="Pfam" id="PF00704">
    <property type="entry name" value="Glyco_hydro_18"/>
    <property type="match status" value="1"/>
</dbReference>
<evidence type="ECO:0000256" key="9">
    <source>
        <dbReference type="SAM" id="MobiDB-lite"/>
    </source>
</evidence>
<evidence type="ECO:0000313" key="12">
    <source>
        <dbReference type="EMBL" id="TPX78521.1"/>
    </source>
</evidence>
<dbReference type="AlphaFoldDB" id="A0A507FQ24"/>
<dbReference type="GO" id="GO:0006032">
    <property type="term" value="P:chitin catabolic process"/>
    <property type="evidence" value="ECO:0007669"/>
    <property type="project" value="UniProtKB-KW"/>
</dbReference>
<keyword evidence="6" id="KW-0624">Polysaccharide degradation</keyword>
<gene>
    <name evidence="12" type="primary">CCO187</name>
    <name evidence="12" type="ORF">CcCBS67573_g00187</name>
</gene>
<evidence type="ECO:0000256" key="3">
    <source>
        <dbReference type="ARBA" id="ARBA00023024"/>
    </source>
</evidence>